<dbReference type="KEGG" id="soy:115875830"/>
<dbReference type="Pfam" id="PF01757">
    <property type="entry name" value="Acyl_transf_3"/>
    <property type="match status" value="1"/>
</dbReference>
<feature type="transmembrane region" description="Helical" evidence="1">
    <location>
        <begin position="440"/>
        <end position="458"/>
    </location>
</feature>
<evidence type="ECO:0000313" key="4">
    <source>
        <dbReference type="Proteomes" id="UP000504635"/>
    </source>
</evidence>
<evidence type="ECO:0000259" key="3">
    <source>
        <dbReference type="SMART" id="SM00703"/>
    </source>
</evidence>
<keyword evidence="4" id="KW-1185">Reference proteome</keyword>
<dbReference type="AlphaFoldDB" id="A0A6J2X8B0"/>
<dbReference type="RefSeq" id="XP_030747215.1">
    <property type="nucleotide sequence ID" value="XM_030891355.1"/>
</dbReference>
<feature type="transmembrane region" description="Helical" evidence="1">
    <location>
        <begin position="227"/>
        <end position="247"/>
    </location>
</feature>
<evidence type="ECO:0000256" key="1">
    <source>
        <dbReference type="SAM" id="Phobius"/>
    </source>
</evidence>
<feature type="transmembrane region" description="Helical" evidence="1">
    <location>
        <begin position="465"/>
        <end position="487"/>
    </location>
</feature>
<feature type="transmembrane region" description="Helical" evidence="1">
    <location>
        <begin position="293"/>
        <end position="313"/>
    </location>
</feature>
<dbReference type="Pfam" id="PF20146">
    <property type="entry name" value="NRF"/>
    <property type="match status" value="1"/>
</dbReference>
<dbReference type="InterPro" id="IPR006621">
    <property type="entry name" value="Nose-resist-to-fluoxetine_N"/>
</dbReference>
<organism evidence="4 5">
    <name type="scientific">Sitophilus oryzae</name>
    <name type="common">Rice weevil</name>
    <name type="synonym">Curculio oryzae</name>
    <dbReference type="NCBI Taxonomy" id="7048"/>
    <lineage>
        <taxon>Eukaryota</taxon>
        <taxon>Metazoa</taxon>
        <taxon>Ecdysozoa</taxon>
        <taxon>Arthropoda</taxon>
        <taxon>Hexapoda</taxon>
        <taxon>Insecta</taxon>
        <taxon>Pterygota</taxon>
        <taxon>Neoptera</taxon>
        <taxon>Endopterygota</taxon>
        <taxon>Coleoptera</taxon>
        <taxon>Polyphaga</taxon>
        <taxon>Cucujiformia</taxon>
        <taxon>Curculionidae</taxon>
        <taxon>Dryophthorinae</taxon>
        <taxon>Sitophilus</taxon>
    </lineage>
</organism>
<keyword evidence="1" id="KW-0812">Transmembrane</keyword>
<dbReference type="PANTHER" id="PTHR11161">
    <property type="entry name" value="O-ACYLTRANSFERASE"/>
    <property type="match status" value="1"/>
</dbReference>
<dbReference type="Proteomes" id="UP000504635">
    <property type="component" value="Unplaced"/>
</dbReference>
<feature type="transmembrane region" description="Helical" evidence="1">
    <location>
        <begin position="333"/>
        <end position="356"/>
    </location>
</feature>
<keyword evidence="1" id="KW-1133">Transmembrane helix</keyword>
<dbReference type="InParanoid" id="A0A6J2X8B0"/>
<protein>
    <submittedName>
        <fullName evidence="5">Nose resistant to fluoxetine protein 6-like</fullName>
    </submittedName>
</protein>
<feature type="signal peptide" evidence="2">
    <location>
        <begin position="1"/>
        <end position="22"/>
    </location>
</feature>
<dbReference type="OrthoDB" id="10006435at2759"/>
<name>A0A6J2X8B0_SITOR</name>
<accession>A0A6J2X8B0</accession>
<evidence type="ECO:0000256" key="2">
    <source>
        <dbReference type="SAM" id="SignalP"/>
    </source>
</evidence>
<evidence type="ECO:0000313" key="5">
    <source>
        <dbReference type="RefSeq" id="XP_030747215.1"/>
    </source>
</evidence>
<gene>
    <name evidence="5" type="primary">LOC115875830</name>
</gene>
<dbReference type="SMART" id="SM00703">
    <property type="entry name" value="NRF"/>
    <property type="match status" value="1"/>
</dbReference>
<dbReference type="InterPro" id="IPR002656">
    <property type="entry name" value="Acyl_transf_3_dom"/>
</dbReference>
<feature type="transmembrane region" description="Helical" evidence="1">
    <location>
        <begin position="658"/>
        <end position="679"/>
    </location>
</feature>
<dbReference type="PANTHER" id="PTHR11161:SF71">
    <property type="entry name" value="NOSE RESISTANT-TO-FLUOXETINE PROTEIN N-TERMINAL DOMAIN-CONTAINING PROTEIN"/>
    <property type="match status" value="1"/>
</dbReference>
<feature type="domain" description="Nose resistant-to-fluoxetine protein N-terminal" evidence="3">
    <location>
        <begin position="54"/>
        <end position="215"/>
    </location>
</feature>
<sequence length="726" mass="83987">MTPRYCKGVFFALIIVFGICAALETKYKNNDSFLKGGNLNNIFQLYVPTVYSENEKCREHSVFYLEELKKLTLWATEMFDASAKFPSGLLYGSSYDLGSYDECLKIKVLHNNEGFIGKYCLVNWKIKLETPHNLTEVDWERDDYIKYFNVSTNDKLSAYANTLSRFKRNDYNVALCLPSSCTYNDINSAINSIILREKTDPFKLEVSIKEQDCQTQDDLYNLSLGDYIFILFFLTYIFIILMVSIYYKITVNRNSNKNGVRYKIVKCLALASNTKKLLNVNQENIDGLQYISAIKVITMFLIIFAHRLMFFFSSPIENPVFVEELYKKVEASVLLNGPIVVDTFFVTSGFLATYLILQQAIKHKTVNFFWVYLHRYLRLLFMYVVILVFHNTLLSKLGSGPLWKRRVEKEMESCRASWWTNILFINNYVNTNQVCMFQTWYLACEFQYFLIAPCLVWMYRKNSRLGYISISLLIVSSISIASIVHYVNNYNPFLLIYNSILTDPTGNDQYKHIYIPSHLRASPYLVGILVAFIKHEIKTRGYKLKPKAVYAGWIGSTFMLLAVVYGSFIFYVPEIHISKVVSSLFASMHHLIWGASIGWMIIAITEGHSGIIKPLTSWKPGFFLNRINYSAYILHGTIQLYSVGTLRSPVYISVFNMLLYALGDIMASYYIGFFLTVFFESPIIQLESLLRKNKFGKEENCDAENYTKHHEEKPGSIMKINGINHI</sequence>
<feature type="transmembrane region" description="Helical" evidence="1">
    <location>
        <begin position="591"/>
        <end position="611"/>
    </location>
</feature>
<feature type="transmembrane region" description="Helical" evidence="1">
    <location>
        <begin position="549"/>
        <end position="571"/>
    </location>
</feature>
<feature type="transmembrane region" description="Helical" evidence="1">
    <location>
        <begin position="376"/>
        <end position="394"/>
    </location>
</feature>
<feature type="chain" id="PRO_5026786543" evidence="2">
    <location>
        <begin position="23"/>
        <end position="726"/>
    </location>
</feature>
<feature type="transmembrane region" description="Helical" evidence="1">
    <location>
        <begin position="632"/>
        <end position="652"/>
    </location>
</feature>
<keyword evidence="2" id="KW-0732">Signal</keyword>
<dbReference type="GO" id="GO:0016747">
    <property type="term" value="F:acyltransferase activity, transferring groups other than amino-acyl groups"/>
    <property type="evidence" value="ECO:0007669"/>
    <property type="project" value="InterPro"/>
</dbReference>
<reference evidence="5" key="1">
    <citation type="submission" date="2025-08" db="UniProtKB">
        <authorList>
            <consortium name="RefSeq"/>
        </authorList>
    </citation>
    <scope>IDENTIFICATION</scope>
    <source>
        <tissue evidence="5">Gonads</tissue>
    </source>
</reference>
<dbReference type="GeneID" id="115875830"/>
<proteinExistence type="predicted"/>
<keyword evidence="1" id="KW-0472">Membrane</keyword>
<dbReference type="InterPro" id="IPR052728">
    <property type="entry name" value="O2_lipid_transport_reg"/>
</dbReference>